<reference evidence="3" key="1">
    <citation type="journal article" date="2019" name="Int. J. Syst. Evol. Microbiol.">
        <title>The Global Catalogue of Microorganisms (GCM) 10K type strain sequencing project: providing services to taxonomists for standard genome sequencing and annotation.</title>
        <authorList>
            <consortium name="The Broad Institute Genomics Platform"/>
            <consortium name="The Broad Institute Genome Sequencing Center for Infectious Disease"/>
            <person name="Wu L."/>
            <person name="Ma J."/>
        </authorList>
    </citation>
    <scope>NUCLEOTIDE SEQUENCE [LARGE SCALE GENOMIC DNA]</scope>
    <source>
        <strain evidence="3">JCM 18542</strain>
    </source>
</reference>
<organism evidence="2 3">
    <name type="scientific">Tomitella cavernea</name>
    <dbReference type="NCBI Taxonomy" id="1387982"/>
    <lineage>
        <taxon>Bacteria</taxon>
        <taxon>Bacillati</taxon>
        <taxon>Actinomycetota</taxon>
        <taxon>Actinomycetes</taxon>
        <taxon>Mycobacteriales</taxon>
        <taxon>Tomitella</taxon>
    </lineage>
</organism>
<name>A0ABP9D215_9ACTN</name>
<sequence length="327" mass="35890">MTPTKVQFRRDLLGLGYTDHRLGSMCERDQVTRLRRGAYVSTDALGQADALERHRLQITAAVHDLRRPAAVSHVSAAVVLGLPLWNADGALVRVHMTRSGSGNGNSNVRKIMHSVPLPDDQVIEFDGISVTSAARTIVDIAGMGLFEQAVCMGDHALNNALISVDDLDTALGSLRGCKGAAQARAAVRAMDLRSESVGETRCRLLLTRLGLAPTSLQRVVRYEGKYIARVDFSHDDEGIVGEFDGMVKYRLHGQTGEAQSRALADEKAREERLTSLGLKVVRIVWKDLVDPDAIVGRYSRARTLARNSPPPLWDPPRQSDVYLPRPR</sequence>
<proteinExistence type="predicted"/>
<gene>
    <name evidence="2" type="ORF">GCM10023353_34400</name>
</gene>
<protein>
    <recommendedName>
        <fullName evidence="4">Type IV toxin-antitoxin system AbiEi family antitoxin domain-containing protein</fullName>
    </recommendedName>
</protein>
<evidence type="ECO:0008006" key="4">
    <source>
        <dbReference type="Google" id="ProtNLM"/>
    </source>
</evidence>
<comment type="caution">
    <text evidence="2">The sequence shown here is derived from an EMBL/GenBank/DDBJ whole genome shotgun (WGS) entry which is preliminary data.</text>
</comment>
<keyword evidence="3" id="KW-1185">Reference proteome</keyword>
<dbReference type="EMBL" id="BAABKQ010000001">
    <property type="protein sequence ID" value="GAA4822885.1"/>
    <property type="molecule type" value="Genomic_DNA"/>
</dbReference>
<evidence type="ECO:0000256" key="1">
    <source>
        <dbReference type="SAM" id="MobiDB-lite"/>
    </source>
</evidence>
<accession>A0ABP9D215</accession>
<dbReference type="Proteomes" id="UP001500839">
    <property type="component" value="Unassembled WGS sequence"/>
</dbReference>
<feature type="region of interest" description="Disordered" evidence="1">
    <location>
        <begin position="305"/>
        <end position="327"/>
    </location>
</feature>
<evidence type="ECO:0000313" key="3">
    <source>
        <dbReference type="Proteomes" id="UP001500839"/>
    </source>
</evidence>
<evidence type="ECO:0000313" key="2">
    <source>
        <dbReference type="EMBL" id="GAA4822885.1"/>
    </source>
</evidence>